<comment type="caution">
    <text evidence="3">The sequence shown here is derived from an EMBL/GenBank/DDBJ whole genome shotgun (WGS) entry which is preliminary data.</text>
</comment>
<feature type="domain" description="Calmodulin binding protein C-terminal" evidence="2">
    <location>
        <begin position="86"/>
        <end position="129"/>
    </location>
</feature>
<name>A0A8X7Y7P9_POPTO</name>
<proteinExistence type="predicted"/>
<dbReference type="InterPro" id="IPR046829">
    <property type="entry name" value="Calmod_bind_C"/>
</dbReference>
<organism evidence="3 4">
    <name type="scientific">Populus tomentosa</name>
    <name type="common">Chinese white poplar</name>
    <dbReference type="NCBI Taxonomy" id="118781"/>
    <lineage>
        <taxon>Eukaryota</taxon>
        <taxon>Viridiplantae</taxon>
        <taxon>Streptophyta</taxon>
        <taxon>Embryophyta</taxon>
        <taxon>Tracheophyta</taxon>
        <taxon>Spermatophyta</taxon>
        <taxon>Magnoliopsida</taxon>
        <taxon>eudicotyledons</taxon>
        <taxon>Gunneridae</taxon>
        <taxon>Pentapetalae</taxon>
        <taxon>rosids</taxon>
        <taxon>fabids</taxon>
        <taxon>Malpighiales</taxon>
        <taxon>Salicaceae</taxon>
        <taxon>Saliceae</taxon>
        <taxon>Populus</taxon>
    </lineage>
</organism>
<evidence type="ECO:0000313" key="4">
    <source>
        <dbReference type="Proteomes" id="UP000886885"/>
    </source>
</evidence>
<dbReference type="EMBL" id="JAAWWB010000030">
    <property type="protein sequence ID" value="KAG6745976.1"/>
    <property type="molecule type" value="Genomic_DNA"/>
</dbReference>
<sequence>MAQKRQPEEGKPRSDGNNSPEEKRRKFNLKSVVQEVIKMQSVQHLLEPILEPLIRRVVKEEVELALRKHLANMKRSTEKNRHAIIIYLYCPPVSQQKTGVVFNVVGQVMGLLSEGQYVPIDKLSETEKARFSYNLHNLPTDLYSFFFSTPCFCLSIVASYTQLCLQADGQNLVITAFEHWEQVISFDDEASLVGGSSQLSDVAYTSSSPQTENSSGSKFLASQKIGGFDYAQPSASSPDIMSSIYTVGGVNGLDDYALQGIENMGLRYDQTLNFNGQVSNSLICDTDSLAQAFCDEEHLRFFDTDLQSQNLSLETQADLQSAVDGFLLARSTAVAVYKAQRRWAKISCVLKWFSVRKLVATKKNLWSRNS</sequence>
<reference evidence="3" key="1">
    <citation type="journal article" date="2020" name="bioRxiv">
        <title>Hybrid origin of Populus tomentosa Carr. identified through genome sequencing and phylogenomic analysis.</title>
        <authorList>
            <person name="An X."/>
            <person name="Gao K."/>
            <person name="Chen Z."/>
            <person name="Li J."/>
            <person name="Yang X."/>
            <person name="Yang X."/>
            <person name="Zhou J."/>
            <person name="Guo T."/>
            <person name="Zhao T."/>
            <person name="Huang S."/>
            <person name="Miao D."/>
            <person name="Khan W.U."/>
            <person name="Rao P."/>
            <person name="Ye M."/>
            <person name="Lei B."/>
            <person name="Liao W."/>
            <person name="Wang J."/>
            <person name="Ji L."/>
            <person name="Li Y."/>
            <person name="Guo B."/>
            <person name="Mustafa N.S."/>
            <person name="Li S."/>
            <person name="Yun Q."/>
            <person name="Keller S.R."/>
            <person name="Mao J."/>
            <person name="Zhang R."/>
            <person name="Strauss S.H."/>
        </authorList>
    </citation>
    <scope>NUCLEOTIDE SEQUENCE</scope>
    <source>
        <strain evidence="3">GM15</strain>
        <tissue evidence="3">Leaf</tissue>
    </source>
</reference>
<accession>A0A8X7Y7P9</accession>
<evidence type="ECO:0000313" key="3">
    <source>
        <dbReference type="EMBL" id="KAG6745976.1"/>
    </source>
</evidence>
<keyword evidence="4" id="KW-1185">Reference proteome</keyword>
<dbReference type="Proteomes" id="UP000886885">
    <property type="component" value="Chromosome 15D"/>
</dbReference>
<protein>
    <recommendedName>
        <fullName evidence="2">Calmodulin binding protein C-terminal domain-containing protein</fullName>
    </recommendedName>
</protein>
<gene>
    <name evidence="3" type="ORF">POTOM_050486</name>
</gene>
<feature type="compositionally biased region" description="Basic and acidic residues" evidence="1">
    <location>
        <begin position="1"/>
        <end position="24"/>
    </location>
</feature>
<evidence type="ECO:0000259" key="2">
    <source>
        <dbReference type="Pfam" id="PF20452"/>
    </source>
</evidence>
<feature type="region of interest" description="Disordered" evidence="1">
    <location>
        <begin position="1"/>
        <end position="25"/>
    </location>
</feature>
<dbReference type="Pfam" id="PF20452">
    <property type="entry name" value="Calmod_bind_C"/>
    <property type="match status" value="1"/>
</dbReference>
<dbReference type="AlphaFoldDB" id="A0A8X7Y7P9"/>
<evidence type="ECO:0000256" key="1">
    <source>
        <dbReference type="SAM" id="MobiDB-lite"/>
    </source>
</evidence>
<dbReference type="OrthoDB" id="1604062at2759"/>